<evidence type="ECO:0000313" key="3">
    <source>
        <dbReference type="EMBL" id="PFG42553.1"/>
    </source>
</evidence>
<dbReference type="Pfam" id="PF07811">
    <property type="entry name" value="TadE"/>
    <property type="match status" value="1"/>
</dbReference>
<dbReference type="RefSeq" id="WP_098463041.1">
    <property type="nucleotide sequence ID" value="NZ_PDJJ01000001.1"/>
</dbReference>
<feature type="transmembrane region" description="Helical" evidence="1">
    <location>
        <begin position="20"/>
        <end position="40"/>
    </location>
</feature>
<evidence type="ECO:0000259" key="2">
    <source>
        <dbReference type="Pfam" id="PF07811"/>
    </source>
</evidence>
<accession>A0A2A9EUX4</accession>
<dbReference type="InterPro" id="IPR012495">
    <property type="entry name" value="TadE-like_dom"/>
</dbReference>
<evidence type="ECO:0000313" key="4">
    <source>
        <dbReference type="Proteomes" id="UP000224130"/>
    </source>
</evidence>
<proteinExistence type="predicted"/>
<comment type="caution">
    <text evidence="3">The sequence shown here is derived from an EMBL/GenBank/DDBJ whole genome shotgun (WGS) entry which is preliminary data.</text>
</comment>
<keyword evidence="1" id="KW-0812">Transmembrane</keyword>
<protein>
    <submittedName>
        <fullName evidence="3">TadE-like protein</fullName>
    </submittedName>
</protein>
<feature type="domain" description="TadE-like" evidence="2">
    <location>
        <begin position="13"/>
        <end position="55"/>
    </location>
</feature>
<dbReference type="AlphaFoldDB" id="A0A2A9EUX4"/>
<keyword evidence="1" id="KW-0472">Membrane</keyword>
<keyword evidence="4" id="KW-1185">Reference proteome</keyword>
<gene>
    <name evidence="3" type="ORF">ATJ88_1215</name>
</gene>
<keyword evidence="1" id="KW-1133">Transmembrane helix</keyword>
<dbReference type="EMBL" id="PDJJ01000001">
    <property type="protein sequence ID" value="PFG42553.1"/>
    <property type="molecule type" value="Genomic_DNA"/>
</dbReference>
<reference evidence="3 4" key="1">
    <citation type="submission" date="2017-10" db="EMBL/GenBank/DDBJ databases">
        <title>Sequencing the genomes of 1000 actinobacteria strains.</title>
        <authorList>
            <person name="Klenk H.-P."/>
        </authorList>
    </citation>
    <scope>NUCLEOTIDE SEQUENCE [LARGE SCALE GENOMIC DNA]</scope>
    <source>
        <strain evidence="3 4">DSM 21863</strain>
    </source>
</reference>
<organism evidence="3 4">
    <name type="scientific">Isoptericola jiangsuensis</name>
    <dbReference type="NCBI Taxonomy" id="548579"/>
    <lineage>
        <taxon>Bacteria</taxon>
        <taxon>Bacillati</taxon>
        <taxon>Actinomycetota</taxon>
        <taxon>Actinomycetes</taxon>
        <taxon>Micrococcales</taxon>
        <taxon>Promicromonosporaceae</taxon>
        <taxon>Isoptericola</taxon>
    </lineage>
</organism>
<name>A0A2A9EUX4_9MICO</name>
<dbReference type="Proteomes" id="UP000224130">
    <property type="component" value="Unassembled WGS sequence"/>
</dbReference>
<evidence type="ECO:0000256" key="1">
    <source>
        <dbReference type="SAM" id="Phobius"/>
    </source>
</evidence>
<sequence length="131" mass="13348">MNGPPDAGAAERGSAVAEFVLVSALLVALFLAVFQLALALHVRVLVVDAAAEGARVAARADRDLAAGAARTRDLLTAALDERYARSVSVRETTRSGLPVVEVTVRAPLPVVGLLGPGGTLTATGHALDEDA</sequence>